<accession>A0A9K3DRJ4</accession>
<organism evidence="2 3">
    <name type="scientific">Helianthus annuus</name>
    <name type="common">Common sunflower</name>
    <dbReference type="NCBI Taxonomy" id="4232"/>
    <lineage>
        <taxon>Eukaryota</taxon>
        <taxon>Viridiplantae</taxon>
        <taxon>Streptophyta</taxon>
        <taxon>Embryophyta</taxon>
        <taxon>Tracheophyta</taxon>
        <taxon>Spermatophyta</taxon>
        <taxon>Magnoliopsida</taxon>
        <taxon>eudicotyledons</taxon>
        <taxon>Gunneridae</taxon>
        <taxon>Pentapetalae</taxon>
        <taxon>asterids</taxon>
        <taxon>campanulids</taxon>
        <taxon>Asterales</taxon>
        <taxon>Asteraceae</taxon>
        <taxon>Asteroideae</taxon>
        <taxon>Heliantheae alliance</taxon>
        <taxon>Heliantheae</taxon>
        <taxon>Helianthus</taxon>
    </lineage>
</organism>
<comment type="caution">
    <text evidence="2">The sequence shown here is derived from an EMBL/GenBank/DDBJ whole genome shotgun (WGS) entry which is preliminary data.</text>
</comment>
<reference evidence="2" key="2">
    <citation type="submission" date="2020-06" db="EMBL/GenBank/DDBJ databases">
        <title>Helianthus annuus Genome sequencing and assembly Release 2.</title>
        <authorList>
            <person name="Gouzy J."/>
            <person name="Langlade N."/>
            <person name="Munos S."/>
        </authorList>
    </citation>
    <scope>NUCLEOTIDE SEQUENCE</scope>
    <source>
        <tissue evidence="2">Leaves</tissue>
    </source>
</reference>
<dbReference type="AlphaFoldDB" id="A0A9K3DRJ4"/>
<feature type="transmembrane region" description="Helical" evidence="1">
    <location>
        <begin position="50"/>
        <end position="70"/>
    </location>
</feature>
<evidence type="ECO:0000313" key="3">
    <source>
        <dbReference type="Proteomes" id="UP000215914"/>
    </source>
</evidence>
<evidence type="ECO:0000313" key="2">
    <source>
        <dbReference type="EMBL" id="KAF5759378.1"/>
    </source>
</evidence>
<dbReference type="Gramene" id="mRNA:HanXRQr2_Chr16g0740561">
    <property type="protein sequence ID" value="CDS:HanXRQr2_Chr16g0740561.1"/>
    <property type="gene ID" value="HanXRQr2_Chr16g0740561"/>
</dbReference>
<gene>
    <name evidence="2" type="ORF">HanXRQr2_Chr16g0740561</name>
</gene>
<keyword evidence="1" id="KW-1133">Transmembrane helix</keyword>
<sequence length="80" mass="9246">MISKFVLIPANRHPKEPVTSAINRTDLRNGKTRPLLQNRINRKINKNGNFLLFLVSSLFKYWLRGTYVLFGTDFGVYFAG</sequence>
<dbReference type="Proteomes" id="UP000215914">
    <property type="component" value="Unassembled WGS sequence"/>
</dbReference>
<keyword evidence="1" id="KW-0812">Transmembrane</keyword>
<proteinExistence type="predicted"/>
<keyword evidence="3" id="KW-1185">Reference proteome</keyword>
<dbReference type="EMBL" id="MNCJ02000331">
    <property type="protein sequence ID" value="KAF5759378.1"/>
    <property type="molecule type" value="Genomic_DNA"/>
</dbReference>
<evidence type="ECO:0000256" key="1">
    <source>
        <dbReference type="SAM" id="Phobius"/>
    </source>
</evidence>
<name>A0A9K3DRJ4_HELAN</name>
<keyword evidence="1" id="KW-0472">Membrane</keyword>
<reference evidence="2" key="1">
    <citation type="journal article" date="2017" name="Nature">
        <title>The sunflower genome provides insights into oil metabolism, flowering and Asterid evolution.</title>
        <authorList>
            <person name="Badouin H."/>
            <person name="Gouzy J."/>
            <person name="Grassa C.J."/>
            <person name="Murat F."/>
            <person name="Staton S.E."/>
            <person name="Cottret L."/>
            <person name="Lelandais-Briere C."/>
            <person name="Owens G.L."/>
            <person name="Carrere S."/>
            <person name="Mayjonade B."/>
            <person name="Legrand L."/>
            <person name="Gill N."/>
            <person name="Kane N.C."/>
            <person name="Bowers J.E."/>
            <person name="Hubner S."/>
            <person name="Bellec A."/>
            <person name="Berard A."/>
            <person name="Berges H."/>
            <person name="Blanchet N."/>
            <person name="Boniface M.C."/>
            <person name="Brunel D."/>
            <person name="Catrice O."/>
            <person name="Chaidir N."/>
            <person name="Claudel C."/>
            <person name="Donnadieu C."/>
            <person name="Faraut T."/>
            <person name="Fievet G."/>
            <person name="Helmstetter N."/>
            <person name="King M."/>
            <person name="Knapp S.J."/>
            <person name="Lai Z."/>
            <person name="Le Paslier M.C."/>
            <person name="Lippi Y."/>
            <person name="Lorenzon L."/>
            <person name="Mandel J.R."/>
            <person name="Marage G."/>
            <person name="Marchand G."/>
            <person name="Marquand E."/>
            <person name="Bret-Mestries E."/>
            <person name="Morien E."/>
            <person name="Nambeesan S."/>
            <person name="Nguyen T."/>
            <person name="Pegot-Espagnet P."/>
            <person name="Pouilly N."/>
            <person name="Raftis F."/>
            <person name="Sallet E."/>
            <person name="Schiex T."/>
            <person name="Thomas J."/>
            <person name="Vandecasteele C."/>
            <person name="Vares D."/>
            <person name="Vear F."/>
            <person name="Vautrin S."/>
            <person name="Crespi M."/>
            <person name="Mangin B."/>
            <person name="Burke J.M."/>
            <person name="Salse J."/>
            <person name="Munos S."/>
            <person name="Vincourt P."/>
            <person name="Rieseberg L.H."/>
            <person name="Langlade N.B."/>
        </authorList>
    </citation>
    <scope>NUCLEOTIDE SEQUENCE</scope>
    <source>
        <tissue evidence="2">Leaves</tissue>
    </source>
</reference>
<protein>
    <submittedName>
        <fullName evidence="2">Uncharacterized protein</fullName>
    </submittedName>
</protein>